<name>A0A9D4DCG2_DREPO</name>
<proteinExistence type="predicted"/>
<dbReference type="PANTHER" id="PTHR13715">
    <property type="entry name" value="RYANODINE RECEPTOR AND IP3 RECEPTOR"/>
    <property type="match status" value="1"/>
</dbReference>
<dbReference type="PANTHER" id="PTHR13715:SF99">
    <property type="entry name" value="INOSITOL 1,4,5-TRISPHOSPHATE RECEPTOR-LIKE PROTEIN A"/>
    <property type="match status" value="1"/>
</dbReference>
<reference evidence="1" key="2">
    <citation type="submission" date="2020-11" db="EMBL/GenBank/DDBJ databases">
        <authorList>
            <person name="McCartney M.A."/>
            <person name="Auch B."/>
            <person name="Kono T."/>
            <person name="Mallez S."/>
            <person name="Becker A."/>
            <person name="Gohl D.M."/>
            <person name="Silverstein K.A.T."/>
            <person name="Koren S."/>
            <person name="Bechman K.B."/>
            <person name="Herman A."/>
            <person name="Abrahante J.E."/>
            <person name="Garbe J."/>
        </authorList>
    </citation>
    <scope>NUCLEOTIDE SEQUENCE</scope>
    <source>
        <strain evidence="1">Duluth1</strain>
        <tissue evidence="1">Whole animal</tissue>
    </source>
</reference>
<gene>
    <name evidence="1" type="ORF">DPMN_048890</name>
</gene>
<dbReference type="InterPro" id="IPR035910">
    <property type="entry name" value="RyR/IP3R_RIH_dom_sf"/>
</dbReference>
<dbReference type="GO" id="GO:0006816">
    <property type="term" value="P:calcium ion transport"/>
    <property type="evidence" value="ECO:0007669"/>
    <property type="project" value="InterPro"/>
</dbReference>
<sequence length="540" mass="61530">MMAENFVLKENLSVAKAGLRKLTEIFEVTSFLKNYDLVDILLDLSNYEYDQMVHKSMNLLNRYFSAHNDLFMRAMQAQVLINDSSVAVYNDLEEKLPQLRHLSSNKLGDHEASKLAQILDVLIHYCHLEGEEEEHHAMNQSILYNNGVLEDCFIILEQEIDVKLLDQYKGLRQVFEKTFTLMRRLAKGNGVVQERLFDRLDLLLATEGAAPELAEALTEVFTNNTHTCMKIGQHQVQKIMALVATHKTAVPQFLDLLIAIVKVEELDLPLKRNQSFVMTFFMQYRTEVAFLIDKDEKAREAILTSSNSQNLNFLISIVDLLATCAEGENRFIESICQTIFKIPELLKILNNPNVSDNLKRPFLRFFVWVYLNTAGGMIESGAGDIPHDPAMWGYLMSLCGTLETVTEYANNNPAIVKQLLKKPPSKNPESERGVDRSEQMRGSLHYLFDAVMPFLQVFCRNYYQPDLASHPSEPANIDLLAKKFEMFLNVLSPLVSIEHQMQSLVSCISVLFSALNTRHRGDGGVPREIRKWGQLSGCQE</sequence>
<comment type="caution">
    <text evidence="1">The sequence shown here is derived from an EMBL/GenBank/DDBJ whole genome shotgun (WGS) entry which is preliminary data.</text>
</comment>
<dbReference type="InterPro" id="IPR015925">
    <property type="entry name" value="Ryanodine_IP3_receptor"/>
</dbReference>
<keyword evidence="2" id="KW-1185">Reference proteome</keyword>
<dbReference type="AlphaFoldDB" id="A0A9D4DCG2"/>
<dbReference type="SUPFAM" id="SSF100909">
    <property type="entry name" value="IP3 receptor type 1 binding core, domain 2"/>
    <property type="match status" value="1"/>
</dbReference>
<evidence type="ECO:0000313" key="2">
    <source>
        <dbReference type="Proteomes" id="UP000828390"/>
    </source>
</evidence>
<evidence type="ECO:0000313" key="1">
    <source>
        <dbReference type="EMBL" id="KAH3742154.1"/>
    </source>
</evidence>
<organism evidence="1 2">
    <name type="scientific">Dreissena polymorpha</name>
    <name type="common">Zebra mussel</name>
    <name type="synonym">Mytilus polymorpha</name>
    <dbReference type="NCBI Taxonomy" id="45954"/>
    <lineage>
        <taxon>Eukaryota</taxon>
        <taxon>Metazoa</taxon>
        <taxon>Spiralia</taxon>
        <taxon>Lophotrochozoa</taxon>
        <taxon>Mollusca</taxon>
        <taxon>Bivalvia</taxon>
        <taxon>Autobranchia</taxon>
        <taxon>Heteroconchia</taxon>
        <taxon>Euheterodonta</taxon>
        <taxon>Imparidentia</taxon>
        <taxon>Neoheterodontei</taxon>
        <taxon>Myida</taxon>
        <taxon>Dreissenoidea</taxon>
        <taxon>Dreissenidae</taxon>
        <taxon>Dreissena</taxon>
    </lineage>
</organism>
<dbReference type="Proteomes" id="UP000828390">
    <property type="component" value="Unassembled WGS sequence"/>
</dbReference>
<reference evidence="1" key="1">
    <citation type="journal article" date="2019" name="bioRxiv">
        <title>The Genome of the Zebra Mussel, Dreissena polymorpha: A Resource for Invasive Species Research.</title>
        <authorList>
            <person name="McCartney M.A."/>
            <person name="Auch B."/>
            <person name="Kono T."/>
            <person name="Mallez S."/>
            <person name="Zhang Y."/>
            <person name="Obille A."/>
            <person name="Becker A."/>
            <person name="Abrahante J.E."/>
            <person name="Garbe J."/>
            <person name="Badalamenti J.P."/>
            <person name="Herman A."/>
            <person name="Mangelson H."/>
            <person name="Liachko I."/>
            <person name="Sullivan S."/>
            <person name="Sone E.D."/>
            <person name="Koren S."/>
            <person name="Silverstein K.A.T."/>
            <person name="Beckman K.B."/>
            <person name="Gohl D.M."/>
        </authorList>
    </citation>
    <scope>NUCLEOTIDE SEQUENCE</scope>
    <source>
        <strain evidence="1">Duluth1</strain>
        <tissue evidence="1">Whole animal</tissue>
    </source>
</reference>
<dbReference type="EMBL" id="JAIWYP010000011">
    <property type="protein sequence ID" value="KAH3742154.1"/>
    <property type="molecule type" value="Genomic_DNA"/>
</dbReference>
<protein>
    <submittedName>
        <fullName evidence="1">Uncharacterized protein</fullName>
    </submittedName>
</protein>
<accession>A0A9D4DCG2</accession>